<evidence type="ECO:0008006" key="4">
    <source>
        <dbReference type="Google" id="ProtNLM"/>
    </source>
</evidence>
<sequence>MTPLNRTSRDILNTPARAARKKEKRKHLARIAVLLGAVALVIMGLLSWGAHQSSVRIQTIVAEGNRVVSTEEIERVVREAIEGKYILLFPRDNAFLYSEQRIERALLTTHKDLKSIRISFEGLTELSIRVTEREPKALWCGEAITRPSGSCFFMDAQGLVYAQAPDFSPGAYREFYGSLTSTALADDESSPLGNQFWTSEKLTAASALADRIDALVSPVRSFSIEDLAGEIVLAGGGTIILNGDQAMDRLPDILEAAVSTKKGEGKDMVTINYIDLRLADTAGKVYFKFNE</sequence>
<dbReference type="Proteomes" id="UP000178168">
    <property type="component" value="Unassembled WGS sequence"/>
</dbReference>
<dbReference type="STRING" id="1802730.A2591_00505"/>
<keyword evidence="1" id="KW-0812">Transmembrane</keyword>
<reference evidence="2 3" key="1">
    <citation type="journal article" date="2016" name="Nat. Commun.">
        <title>Thousands of microbial genomes shed light on interconnected biogeochemical processes in an aquifer system.</title>
        <authorList>
            <person name="Anantharaman K."/>
            <person name="Brown C.T."/>
            <person name="Hug L.A."/>
            <person name="Sharon I."/>
            <person name="Castelle C.J."/>
            <person name="Probst A.J."/>
            <person name="Thomas B.C."/>
            <person name="Singh A."/>
            <person name="Wilkins M.J."/>
            <person name="Karaoz U."/>
            <person name="Brodie E.L."/>
            <person name="Williams K.H."/>
            <person name="Hubbard S.S."/>
            <person name="Banfield J.F."/>
        </authorList>
    </citation>
    <scope>NUCLEOTIDE SEQUENCE [LARGE SCALE GENOMIC DNA]</scope>
</reference>
<proteinExistence type="predicted"/>
<evidence type="ECO:0000313" key="2">
    <source>
        <dbReference type="EMBL" id="OHA85812.1"/>
    </source>
</evidence>
<gene>
    <name evidence="2" type="ORF">A2591_00505</name>
</gene>
<organism evidence="2 3">
    <name type="scientific">Candidatus Yonathbacteria bacterium RIFOXYD1_FULL_52_36</name>
    <dbReference type="NCBI Taxonomy" id="1802730"/>
    <lineage>
        <taxon>Bacteria</taxon>
        <taxon>Candidatus Yonathiibacteriota</taxon>
    </lineage>
</organism>
<evidence type="ECO:0000256" key="1">
    <source>
        <dbReference type="SAM" id="Phobius"/>
    </source>
</evidence>
<comment type="caution">
    <text evidence="2">The sequence shown here is derived from an EMBL/GenBank/DDBJ whole genome shotgun (WGS) entry which is preliminary data.</text>
</comment>
<keyword evidence="1" id="KW-0472">Membrane</keyword>
<keyword evidence="1" id="KW-1133">Transmembrane helix</keyword>
<evidence type="ECO:0000313" key="3">
    <source>
        <dbReference type="Proteomes" id="UP000178168"/>
    </source>
</evidence>
<accession>A0A1G2SLY2</accession>
<dbReference type="AlphaFoldDB" id="A0A1G2SLY2"/>
<dbReference type="EMBL" id="MHUZ01000015">
    <property type="protein sequence ID" value="OHA85812.1"/>
    <property type="molecule type" value="Genomic_DNA"/>
</dbReference>
<protein>
    <recommendedName>
        <fullName evidence="4">POTRA domain-containing protein</fullName>
    </recommendedName>
</protein>
<name>A0A1G2SLY2_9BACT</name>
<feature type="transmembrane region" description="Helical" evidence="1">
    <location>
        <begin position="28"/>
        <end position="50"/>
    </location>
</feature>